<organism evidence="2 3">
    <name type="scientific">Uliginosibacterium paludis</name>
    <dbReference type="NCBI Taxonomy" id="1615952"/>
    <lineage>
        <taxon>Bacteria</taxon>
        <taxon>Pseudomonadati</taxon>
        <taxon>Pseudomonadota</taxon>
        <taxon>Betaproteobacteria</taxon>
        <taxon>Rhodocyclales</taxon>
        <taxon>Zoogloeaceae</taxon>
        <taxon>Uliginosibacterium</taxon>
    </lineage>
</organism>
<evidence type="ECO:0000313" key="3">
    <source>
        <dbReference type="Proteomes" id="UP001548590"/>
    </source>
</evidence>
<keyword evidence="3" id="KW-1185">Reference proteome</keyword>
<feature type="region of interest" description="Disordered" evidence="1">
    <location>
        <begin position="62"/>
        <end position="82"/>
    </location>
</feature>
<name>A0ABV2CU78_9RHOO</name>
<comment type="caution">
    <text evidence="2">The sequence shown here is derived from an EMBL/GenBank/DDBJ whole genome shotgun (WGS) entry which is preliminary data.</text>
</comment>
<gene>
    <name evidence="2" type="ORF">ABVT11_16675</name>
</gene>
<dbReference type="EMBL" id="JBEWLZ010000012">
    <property type="protein sequence ID" value="MET1491475.1"/>
    <property type="molecule type" value="Genomic_DNA"/>
</dbReference>
<dbReference type="Proteomes" id="UP001548590">
    <property type="component" value="Unassembled WGS sequence"/>
</dbReference>
<evidence type="ECO:0000313" key="2">
    <source>
        <dbReference type="EMBL" id="MET1491475.1"/>
    </source>
</evidence>
<feature type="region of interest" description="Disordered" evidence="1">
    <location>
        <begin position="1"/>
        <end position="45"/>
    </location>
</feature>
<protein>
    <submittedName>
        <fullName evidence="2">Uncharacterized protein</fullName>
    </submittedName>
</protein>
<accession>A0ABV2CU78</accession>
<dbReference type="RefSeq" id="WP_345927439.1">
    <property type="nucleotide sequence ID" value="NZ_JBDIVF010000004.1"/>
</dbReference>
<proteinExistence type="predicted"/>
<reference evidence="2 3" key="1">
    <citation type="submission" date="2024-07" db="EMBL/GenBank/DDBJ databases">
        <title>Uliginosibacterium paludis KCTC:42655.</title>
        <authorList>
            <person name="Kim M.K."/>
        </authorList>
    </citation>
    <scope>NUCLEOTIDE SEQUENCE [LARGE SCALE GENOMIC DNA]</scope>
    <source>
        <strain evidence="2 3">KCTC 42655</strain>
    </source>
</reference>
<sequence length="82" mass="9005">MTDDTHDEARNPRRPGGRHAGLPRPRASAPWREASPPRPQQSRRLVEPGVFDLSAEVELGEDGYFHLRTPGKPPESGNPGGE</sequence>
<evidence type="ECO:0000256" key="1">
    <source>
        <dbReference type="SAM" id="MobiDB-lite"/>
    </source>
</evidence>